<dbReference type="Gene3D" id="3.30.565.10">
    <property type="entry name" value="Histidine kinase-like ATPase, C-terminal domain"/>
    <property type="match status" value="1"/>
</dbReference>
<dbReference type="InterPro" id="IPR036277">
    <property type="entry name" value="SMC_hinge_sf"/>
</dbReference>
<accession>A0AAV1HBU8</accession>
<dbReference type="Pfam" id="PF26195">
    <property type="entry name" value="Ig_SMCHD1_2nd"/>
    <property type="match status" value="1"/>
</dbReference>
<keyword evidence="2" id="KW-0158">Chromosome</keyword>
<dbReference type="Pfam" id="PF06470">
    <property type="entry name" value="SMC_hinge"/>
    <property type="match status" value="1"/>
</dbReference>
<evidence type="ECO:0000313" key="5">
    <source>
        <dbReference type="EMBL" id="CAJ1082501.1"/>
    </source>
</evidence>
<comment type="subcellular location">
    <subcellularLocation>
        <location evidence="1">Chromosome</location>
    </subcellularLocation>
</comment>
<dbReference type="GO" id="GO:0006302">
    <property type="term" value="P:double-strand break repair"/>
    <property type="evidence" value="ECO:0007669"/>
    <property type="project" value="InterPro"/>
</dbReference>
<proteinExistence type="predicted"/>
<dbReference type="InterPro" id="IPR036890">
    <property type="entry name" value="HATPase_C_sf"/>
</dbReference>
<dbReference type="InterPro" id="IPR058617">
    <property type="entry name" value="Ig_SMCHD1_7th"/>
</dbReference>
<evidence type="ECO:0000256" key="2">
    <source>
        <dbReference type="ARBA" id="ARBA00022454"/>
    </source>
</evidence>
<protein>
    <submittedName>
        <fullName evidence="5">Structural maintenance of chromosomes flexible hinge domain-containing protein 1 isoform X3</fullName>
    </submittedName>
</protein>
<dbReference type="EMBL" id="OY660883">
    <property type="protein sequence ID" value="CAJ1082501.1"/>
    <property type="molecule type" value="Genomic_DNA"/>
</dbReference>
<dbReference type="InterPro" id="IPR058616">
    <property type="entry name" value="Ig_SMCHD1_8th"/>
</dbReference>
<dbReference type="PANTHER" id="PTHR22640">
    <property type="entry name" value="STRUCTURAL MAINTENANCE OF CHROMOSOMES FLEXIBLE HINGE DOMAIN-CONTAINING PROTEIN 1"/>
    <property type="match status" value="1"/>
</dbReference>
<dbReference type="SMART" id="SM00968">
    <property type="entry name" value="SMC_hinge"/>
    <property type="match status" value="1"/>
</dbReference>
<dbReference type="Gene3D" id="1.20.1060.20">
    <property type="match status" value="1"/>
</dbReference>
<name>A0AAV1HBU8_XYRNO</name>
<dbReference type="InterPro" id="IPR058612">
    <property type="entry name" value="Ig_SMCHD1_2nd"/>
</dbReference>
<dbReference type="InterPro" id="IPR058614">
    <property type="entry name" value="Ig_SMCHD1_5th"/>
</dbReference>
<organism evidence="5 6">
    <name type="scientific">Xyrichtys novacula</name>
    <name type="common">Pearly razorfish</name>
    <name type="synonym">Hemipteronotus novacula</name>
    <dbReference type="NCBI Taxonomy" id="13765"/>
    <lineage>
        <taxon>Eukaryota</taxon>
        <taxon>Metazoa</taxon>
        <taxon>Chordata</taxon>
        <taxon>Craniata</taxon>
        <taxon>Vertebrata</taxon>
        <taxon>Euteleostomi</taxon>
        <taxon>Actinopterygii</taxon>
        <taxon>Neopterygii</taxon>
        <taxon>Teleostei</taxon>
        <taxon>Neoteleostei</taxon>
        <taxon>Acanthomorphata</taxon>
        <taxon>Eupercaria</taxon>
        <taxon>Labriformes</taxon>
        <taxon>Labridae</taxon>
        <taxon>Xyrichtys</taxon>
    </lineage>
</organism>
<dbReference type="Pfam" id="PF26197">
    <property type="entry name" value="Ig_SMCHD1_5th"/>
    <property type="match status" value="1"/>
</dbReference>
<dbReference type="Pfam" id="PF26198">
    <property type="entry name" value="Ig_SMCHD1_6th"/>
    <property type="match status" value="1"/>
</dbReference>
<dbReference type="GO" id="GO:0051276">
    <property type="term" value="P:chromosome organization"/>
    <property type="evidence" value="ECO:0007669"/>
    <property type="project" value="InterPro"/>
</dbReference>
<dbReference type="InterPro" id="IPR038892">
    <property type="entry name" value="SMCHD1"/>
</dbReference>
<dbReference type="SUPFAM" id="SSF75553">
    <property type="entry name" value="Smc hinge domain"/>
    <property type="match status" value="1"/>
</dbReference>
<keyword evidence="6" id="KW-1185">Reference proteome</keyword>
<dbReference type="SUPFAM" id="SSF55874">
    <property type="entry name" value="ATPase domain of HSP90 chaperone/DNA topoisomerase II/histidine kinase"/>
    <property type="match status" value="1"/>
</dbReference>
<feature type="domain" description="SMC hinge" evidence="4">
    <location>
        <begin position="1709"/>
        <end position="1834"/>
    </location>
</feature>
<dbReference type="Proteomes" id="UP001178508">
    <property type="component" value="Chromosome 20"/>
</dbReference>
<evidence type="ECO:0000259" key="4">
    <source>
        <dbReference type="SMART" id="SM00968"/>
    </source>
</evidence>
<dbReference type="Gene3D" id="3.30.70.1620">
    <property type="match status" value="1"/>
</dbReference>
<dbReference type="InterPro" id="IPR058615">
    <property type="entry name" value="Ig_SMCHD1_6th"/>
</dbReference>
<sequence>MQKMNEQRLSSSIITKNKVHKRICIYDRRDGTAESEGTWLDTAGWDYNAFLRNLKTKFAFPLHERYVLTTSDRVPLDFDKFGELQDLSTLYLLQSEDQPLQAAVKELISFTPHHHTLTESGSDVYYHCEGKVPLTCALAELIDNALSATAKNEGIRSIEIRMLFDVTLGENAVIILDNGCGMSCTKLKDWATYRLTKFERKDGKFESEQEGYVRPDPVSRHLNSDVSYFGVGGKNAAFFIGESVRMITKPKESPDVHELILSKKRFEEKQKKQEDVYKEHIKIRKPGECTGLDEPFLRSIIREETELAKGSFTAVVITEVKPEYVDFLKKNFDVVPRQLAHIYHYYIHGVNGNIIGRSSSNSDGSVDIQVTMREKPPKCPRAINLKEVENDMQTLYINSAADTFEFRATIPLDDHPVEGILRYHPFLYDRETYPQNFDIIQASHKEADGVSEETESGGVQARGKRALFDCYWNGRLIPRNGDFEFDWCTRPSTGAKLPEECYNRFSGVLFTSSNFKVNTSKLSFVNMEQILKSKDVIFTRVVNGQSQRGIIQREFTNWLQNCYTKHDKQIKFMGYKETIERPEMTPKALQHPWEIFSSIEYDGKIYSKGQLVKSYKTNPILHGTILRFLRHGETQKKKGSVYATGGEVELALEPRALYDTIRVIQISKIDKTATDEALQRQIDSDSKKLPAKLDVSWPEGNPWPHNSEQAAGTLLGPLGVQILNMEGKPMNKMPPADRKGQGKQLDIELKIVKADPRGDRKVHHVIAPHTKTGFYFKKIGNLKELGKYTLYLHAVTHDKHLPDFGGKELPKHELSFTIKEGPAQKFVISELNSAIKVGEPFSVVLKFKDGLDHPAVPPPHLEPVLECSGLVLTFEEVFSSGKIFIIRGVRARGKVGSFQQSKMPYLKVTLPGFPAETQKISPVPGNPHSLHVGPEDDPITVENGNPVRFDVEVRDESGNITANPKQMVHCEVTGLPLETIDCSSTGLGQILTKPINLKITNGEPQMLKAQFEMPNQKNCVAVVRKVKVVPSSRVSRMELTQNDMNLVLKNDEKIDWLAGSVLENLFYKLYDEAGREVPLSQETATKIKVSWIKMVNQEDLTQGKLPNLPVPTQAYRDHFYQVSYQDQSVSVSFHITPRPDEPRKLKATLGQNSVKLGEILHENILLELVDQYNNATATLNPSCVSDIKVGAEGLVQSSIKFTWQENSSSVLVSGVQFQTVTLGSRELCFTYKDFEERVIVKVTAGAPAELKLISGPEMPLQVFSDHAITTPFIVQLYDKWGNPSPDQRVVVELKSSPSTLQVSTPAISQPVDSEGKASFKVTSVHGLKGCYQLEFKGSLSEKPIPGPSVPLTIIPDPKKPVKLQEHFDRSAKFPAGGKFPVFTVSVVSEEGSLITTFSPAAVSMWLWKGTPSVQLHPQMALELKCSKPMENEKTGCFYFRDKDIPKDVGKYNIQFSLRLDQNNVLHSVQIPINVESNQPYKLSPVSQPPNPGVCYCEEVSGRTLVQNMTLMITDKYENPAGQDLYGKVLVFIQNSTEGSGNLPLFEDRTSSCQIDLVRGRAHIDRLMIMENSPGDDNQSYVLLFKPEVPMVPLEPFELTFHFYNNMESRKKTTELSRKKAELLTAITVSKEIFKTHNEILSLQQAKLKDSTEKETILRQRLAKENLISAADANIPAIDRLITERKTKAEQIQKAPRRVCTLRNPFGGQQDVLGMIIHLAVVKDDAAAKVISWHIRGDMDCIVTGSKETAMKIFDSTRGNQQLMPLTGVIVQQGNRQLPHIRNGSLLFNPLGNPVYARELLEYTHQDHASCEKVFKNILGDTILIDDLDSGNSYREQLAKRNILCPTILTRQGERISGRGKFGGAQNRAPSTVSPVFGAPLPEQYDTLQSEIDLLSQYRLHMQKKEEASKEYNWLETKMKSPEKVKQKRDLDENIKQLEEINRQLGRMKRGAEQAGEPSGNSAKRAKQSS</sequence>
<reference evidence="5" key="1">
    <citation type="submission" date="2023-08" db="EMBL/GenBank/DDBJ databases">
        <authorList>
            <person name="Alioto T."/>
            <person name="Alioto T."/>
            <person name="Gomez Garrido J."/>
        </authorList>
    </citation>
    <scope>NUCLEOTIDE SEQUENCE</scope>
</reference>
<dbReference type="PANTHER" id="PTHR22640:SF2">
    <property type="entry name" value="STRUCTURAL MAINTENANCE OF CHROMOSOMES FLEXIBLE HINGE DOMAIN-CONTAINING PROTEIN 1"/>
    <property type="match status" value="1"/>
</dbReference>
<dbReference type="InterPro" id="IPR058613">
    <property type="entry name" value="Ig_SMCHD1_4th"/>
</dbReference>
<gene>
    <name evidence="5" type="ORF">XNOV1_A033583</name>
</gene>
<evidence type="ECO:0000256" key="3">
    <source>
        <dbReference type="SAM" id="MobiDB-lite"/>
    </source>
</evidence>
<evidence type="ECO:0000313" key="6">
    <source>
        <dbReference type="Proteomes" id="UP001178508"/>
    </source>
</evidence>
<dbReference type="Pfam" id="PF26199">
    <property type="entry name" value="Ig_SMCHD1_8th"/>
    <property type="match status" value="1"/>
</dbReference>
<dbReference type="GO" id="GO:0005694">
    <property type="term" value="C:chromosome"/>
    <property type="evidence" value="ECO:0007669"/>
    <property type="project" value="UniProtKB-SubCell"/>
</dbReference>
<dbReference type="InterPro" id="IPR058611">
    <property type="entry name" value="Ig_SMCHD1_1st"/>
</dbReference>
<dbReference type="InterPro" id="IPR055109">
    <property type="entry name" value="SMCHD1_S5"/>
</dbReference>
<dbReference type="Pfam" id="PF26194">
    <property type="entry name" value="Ig_SMCHD1_1st"/>
    <property type="match status" value="1"/>
</dbReference>
<evidence type="ECO:0000256" key="1">
    <source>
        <dbReference type="ARBA" id="ARBA00004286"/>
    </source>
</evidence>
<dbReference type="Pfam" id="PF13589">
    <property type="entry name" value="HATPase_c_3"/>
    <property type="match status" value="1"/>
</dbReference>
<dbReference type="Pfam" id="PF26196">
    <property type="entry name" value="Ig_SMCHD1_4th"/>
    <property type="match status" value="1"/>
</dbReference>
<dbReference type="GO" id="GO:0005524">
    <property type="term" value="F:ATP binding"/>
    <property type="evidence" value="ECO:0007669"/>
    <property type="project" value="InterPro"/>
</dbReference>
<feature type="region of interest" description="Disordered" evidence="3">
    <location>
        <begin position="1941"/>
        <end position="1969"/>
    </location>
</feature>
<dbReference type="Pfam" id="PF22899">
    <property type="entry name" value="SMCHD1_S5"/>
    <property type="match status" value="1"/>
</dbReference>
<dbReference type="Pfam" id="PF26201">
    <property type="entry name" value="Ig_SMCHD1_7th"/>
    <property type="match status" value="1"/>
</dbReference>
<dbReference type="InterPro" id="IPR010935">
    <property type="entry name" value="SMC_hinge"/>
</dbReference>